<evidence type="ECO:0000256" key="1">
    <source>
        <dbReference type="SAM" id="Phobius"/>
    </source>
</evidence>
<accession>B1XYF2</accession>
<gene>
    <name evidence="2" type="ordered locus">Lcho_2932</name>
</gene>
<dbReference type="RefSeq" id="WP_012347951.1">
    <property type="nucleotide sequence ID" value="NC_010524.1"/>
</dbReference>
<proteinExistence type="predicted"/>
<dbReference type="Proteomes" id="UP000001693">
    <property type="component" value="Chromosome"/>
</dbReference>
<keyword evidence="1" id="KW-1133">Transmembrane helix</keyword>
<keyword evidence="3" id="KW-1185">Reference proteome</keyword>
<keyword evidence="1" id="KW-0472">Membrane</keyword>
<dbReference type="STRING" id="395495.Lcho_2932"/>
<dbReference type="HOGENOM" id="CLU_646891_0_0_4"/>
<dbReference type="KEGG" id="lch:Lcho_2932"/>
<evidence type="ECO:0000313" key="2">
    <source>
        <dbReference type="EMBL" id="ACB35197.1"/>
    </source>
</evidence>
<dbReference type="OrthoDB" id="8684961at2"/>
<dbReference type="eggNOG" id="COG4726">
    <property type="taxonomic scope" value="Bacteria"/>
</dbReference>
<keyword evidence="1" id="KW-0812">Transmembrane</keyword>
<dbReference type="AlphaFoldDB" id="B1XYF2"/>
<dbReference type="EMBL" id="CP001013">
    <property type="protein sequence ID" value="ACB35197.1"/>
    <property type="molecule type" value="Genomic_DNA"/>
</dbReference>
<evidence type="ECO:0000313" key="3">
    <source>
        <dbReference type="Proteomes" id="UP000001693"/>
    </source>
</evidence>
<feature type="transmembrane region" description="Helical" evidence="1">
    <location>
        <begin position="12"/>
        <end position="35"/>
    </location>
</feature>
<organism evidence="2 3">
    <name type="scientific">Leptothrix cholodnii (strain ATCC 51168 / LMG 8142 / SP-6)</name>
    <name type="common">Leptothrix discophora (strain SP-6)</name>
    <dbReference type="NCBI Taxonomy" id="395495"/>
    <lineage>
        <taxon>Bacteria</taxon>
        <taxon>Pseudomonadati</taxon>
        <taxon>Pseudomonadota</taxon>
        <taxon>Betaproteobacteria</taxon>
        <taxon>Burkholderiales</taxon>
        <taxon>Sphaerotilaceae</taxon>
        <taxon>Leptothrix</taxon>
    </lineage>
</organism>
<reference evidence="2 3" key="1">
    <citation type="submission" date="2008-03" db="EMBL/GenBank/DDBJ databases">
        <title>Complete sequence of Leptothrix cholodnii SP-6.</title>
        <authorList>
            <consortium name="US DOE Joint Genome Institute"/>
            <person name="Copeland A."/>
            <person name="Lucas S."/>
            <person name="Lapidus A."/>
            <person name="Glavina del Rio T."/>
            <person name="Dalin E."/>
            <person name="Tice H."/>
            <person name="Bruce D."/>
            <person name="Goodwin L."/>
            <person name="Pitluck S."/>
            <person name="Chertkov O."/>
            <person name="Brettin T."/>
            <person name="Detter J.C."/>
            <person name="Han C."/>
            <person name="Kuske C.R."/>
            <person name="Schmutz J."/>
            <person name="Larimer F."/>
            <person name="Land M."/>
            <person name="Hauser L."/>
            <person name="Kyrpides N."/>
            <person name="Lykidis A."/>
            <person name="Emerson D."/>
            <person name="Richardson P."/>
        </authorList>
    </citation>
    <scope>NUCLEOTIDE SEQUENCE [LARGE SCALE GENOMIC DNA]</scope>
    <source>
        <strain evidence="3">ATCC 51168 / LMG 8142 / SP-6</strain>
    </source>
</reference>
<sequence>MPARGPDRPPAAQAGSGTLPVLLILLMALALMQLYSQRALIFEQRAVANQVRAAWAAEAAEAGLAWTLAQLNRSGSVDAACLPLAAHPAGGSSLRERLLGTEPDTGALSIATTDAACVRDGHWRCSCPTTGAASLAASADALNHPAFSVRLQDGPPGTAPNGLMRLVVTGCSHLGQGCGGSAAADARAEIRALLAPYGQLLRPPAAAITALGGVTVGPGVSLVNGDAGSGGLTVQSAAAIAIDPAGRLFGPPGRPAEATLVADDPSLGGDSDALWRRHFGAGAGSVRDLPTLHRIACPAGGCGATEVQAAIDAGHRSLWLEGDLRLATPVRWGDADRSLLLLVDGTAQWQGPLEIDALLVARSLAWQAGATGVARLRGALVSLGVVDLQGNAEIVRDRAVLDRLRHAAGAYAVVPGSWQDFVNR</sequence>
<protein>
    <submittedName>
        <fullName evidence="2">Fimbrial biogenesis protein</fullName>
    </submittedName>
</protein>
<name>B1XYF2_LEPCP</name>